<dbReference type="PANTHER" id="PTHR33164:SF106">
    <property type="entry name" value="TRANSCRIPTIONAL REGULATORY PROTEIN"/>
    <property type="match status" value="1"/>
</dbReference>
<dbReference type="InterPro" id="IPR036390">
    <property type="entry name" value="WH_DNA-bd_sf"/>
</dbReference>
<accession>A0ABQ3V1D6</accession>
<dbReference type="RefSeq" id="WP_201374960.1">
    <property type="nucleotide sequence ID" value="NZ_BNJG01000003.1"/>
</dbReference>
<dbReference type="PANTHER" id="PTHR33164">
    <property type="entry name" value="TRANSCRIPTIONAL REGULATOR, MARR FAMILY"/>
    <property type="match status" value="1"/>
</dbReference>
<evidence type="ECO:0000259" key="1">
    <source>
        <dbReference type="PROSITE" id="PS50995"/>
    </source>
</evidence>
<dbReference type="Pfam" id="PF01047">
    <property type="entry name" value="MarR"/>
    <property type="match status" value="1"/>
</dbReference>
<dbReference type="InterPro" id="IPR036388">
    <property type="entry name" value="WH-like_DNA-bd_sf"/>
</dbReference>
<protein>
    <submittedName>
        <fullName evidence="2">MarR family transcriptional regulator</fullName>
    </submittedName>
</protein>
<sequence>MSSQHLSSHSNRERLIEAVINASRESSTAAVFFHTMIAEQVDLGATEEKTLFLLSRLGPLTAGEIAHHTGLTTPSVTSLIDRLERKGFVQRIRDTRDRRRVIIERNEERLAELNRVFSSLQENFIDFLERYSNDQLATITDFLTRSTQRSQEFLAAQQWQEGGRKGVKADREDTQ</sequence>
<name>A0ABQ3V1D6_9CHLR</name>
<keyword evidence="3" id="KW-1185">Reference proteome</keyword>
<evidence type="ECO:0000313" key="3">
    <source>
        <dbReference type="Proteomes" id="UP000654345"/>
    </source>
</evidence>
<dbReference type="SUPFAM" id="SSF46785">
    <property type="entry name" value="Winged helix' DNA-binding domain"/>
    <property type="match status" value="1"/>
</dbReference>
<feature type="domain" description="HTH marR-type" evidence="1">
    <location>
        <begin position="12"/>
        <end position="148"/>
    </location>
</feature>
<dbReference type="InterPro" id="IPR000835">
    <property type="entry name" value="HTH_MarR-typ"/>
</dbReference>
<organism evidence="2 3">
    <name type="scientific">Ktedonobacter robiniae</name>
    <dbReference type="NCBI Taxonomy" id="2778365"/>
    <lineage>
        <taxon>Bacteria</taxon>
        <taxon>Bacillati</taxon>
        <taxon>Chloroflexota</taxon>
        <taxon>Ktedonobacteria</taxon>
        <taxon>Ktedonobacterales</taxon>
        <taxon>Ktedonobacteraceae</taxon>
        <taxon>Ktedonobacter</taxon>
    </lineage>
</organism>
<dbReference type="SMART" id="SM00347">
    <property type="entry name" value="HTH_MARR"/>
    <property type="match status" value="1"/>
</dbReference>
<dbReference type="Gene3D" id="1.10.10.10">
    <property type="entry name" value="Winged helix-like DNA-binding domain superfamily/Winged helix DNA-binding domain"/>
    <property type="match status" value="1"/>
</dbReference>
<dbReference type="PROSITE" id="PS50995">
    <property type="entry name" value="HTH_MARR_2"/>
    <property type="match status" value="1"/>
</dbReference>
<dbReference type="EMBL" id="BNJG01000003">
    <property type="protein sequence ID" value="GHO58710.1"/>
    <property type="molecule type" value="Genomic_DNA"/>
</dbReference>
<dbReference type="InterPro" id="IPR039422">
    <property type="entry name" value="MarR/SlyA-like"/>
</dbReference>
<reference evidence="2 3" key="1">
    <citation type="journal article" date="2021" name="Int. J. Syst. Evol. Microbiol.">
        <title>Reticulibacter mediterranei gen. nov., sp. nov., within the new family Reticulibacteraceae fam. nov., and Ktedonospora formicarum gen. nov., sp. nov., Ktedonobacter robiniae sp. nov., Dictyobacter formicarum sp. nov. and Dictyobacter arantiisoli sp. nov., belonging to the class Ktedonobacteria.</title>
        <authorList>
            <person name="Yabe S."/>
            <person name="Zheng Y."/>
            <person name="Wang C.M."/>
            <person name="Sakai Y."/>
            <person name="Abe K."/>
            <person name="Yokota A."/>
            <person name="Donadio S."/>
            <person name="Cavaletti L."/>
            <person name="Monciardini P."/>
        </authorList>
    </citation>
    <scope>NUCLEOTIDE SEQUENCE [LARGE SCALE GENOMIC DNA]</scope>
    <source>
        <strain evidence="2 3">SOSP1-30</strain>
    </source>
</reference>
<gene>
    <name evidence="2" type="primary">marR</name>
    <name evidence="2" type="ORF">KSB_71850</name>
</gene>
<evidence type="ECO:0000313" key="2">
    <source>
        <dbReference type="EMBL" id="GHO58710.1"/>
    </source>
</evidence>
<dbReference type="Proteomes" id="UP000654345">
    <property type="component" value="Unassembled WGS sequence"/>
</dbReference>
<proteinExistence type="predicted"/>
<comment type="caution">
    <text evidence="2">The sequence shown here is derived from an EMBL/GenBank/DDBJ whole genome shotgun (WGS) entry which is preliminary data.</text>
</comment>